<evidence type="ECO:0000256" key="2">
    <source>
        <dbReference type="ARBA" id="ARBA00005189"/>
    </source>
</evidence>
<feature type="domain" description="O-acyltransferase WSD1-like N-terminal" evidence="8">
    <location>
        <begin position="70"/>
        <end position="176"/>
    </location>
</feature>
<dbReference type="Proteomes" id="UP000015453">
    <property type="component" value="Unassembled WGS sequence"/>
</dbReference>
<comment type="pathway">
    <text evidence="2">Lipid metabolism.</text>
</comment>
<dbReference type="Pfam" id="PF03007">
    <property type="entry name" value="WS_DGAT_cat"/>
    <property type="match status" value="1"/>
</dbReference>
<evidence type="ECO:0000313" key="10">
    <source>
        <dbReference type="Proteomes" id="UP000015453"/>
    </source>
</evidence>
<evidence type="ECO:0000256" key="5">
    <source>
        <dbReference type="ARBA" id="ARBA00023315"/>
    </source>
</evidence>
<dbReference type="GO" id="GO:0004144">
    <property type="term" value="F:diacylglycerol O-acyltransferase activity"/>
    <property type="evidence" value="ECO:0007669"/>
    <property type="project" value="UniProtKB-EC"/>
</dbReference>
<evidence type="ECO:0000256" key="6">
    <source>
        <dbReference type="ARBA" id="ARBA00048109"/>
    </source>
</evidence>
<reference evidence="9 10" key="1">
    <citation type="journal article" date="2013" name="BMC Genomics">
        <title>The miniature genome of a carnivorous plant Genlisea aurea contains a low number of genes and short non-coding sequences.</title>
        <authorList>
            <person name="Leushkin E.V."/>
            <person name="Sutormin R.A."/>
            <person name="Nabieva E.R."/>
            <person name="Penin A.A."/>
            <person name="Kondrashov A.S."/>
            <person name="Logacheva M.D."/>
        </authorList>
    </citation>
    <scope>NUCLEOTIDE SEQUENCE [LARGE SCALE GENOMIC DNA]</scope>
</reference>
<evidence type="ECO:0000256" key="3">
    <source>
        <dbReference type="ARBA" id="ARBA00013244"/>
    </source>
</evidence>
<comment type="caution">
    <text evidence="9">The sequence shown here is derived from an EMBL/GenBank/DDBJ whole genome shotgun (WGS) entry which is preliminary data.</text>
</comment>
<comment type="catalytic activity">
    <reaction evidence="6">
        <text>an acyl-CoA + a 1,2-diacyl-sn-glycerol = a triacyl-sn-glycerol + CoA</text>
        <dbReference type="Rhea" id="RHEA:10868"/>
        <dbReference type="ChEBI" id="CHEBI:17815"/>
        <dbReference type="ChEBI" id="CHEBI:57287"/>
        <dbReference type="ChEBI" id="CHEBI:58342"/>
        <dbReference type="ChEBI" id="CHEBI:64615"/>
        <dbReference type="EC" id="2.3.1.20"/>
    </reaction>
</comment>
<evidence type="ECO:0000256" key="4">
    <source>
        <dbReference type="ARBA" id="ARBA00022679"/>
    </source>
</evidence>
<dbReference type="GO" id="GO:0005886">
    <property type="term" value="C:plasma membrane"/>
    <property type="evidence" value="ECO:0007669"/>
    <property type="project" value="TreeGrafter"/>
</dbReference>
<organism evidence="9 10">
    <name type="scientific">Genlisea aurea</name>
    <dbReference type="NCBI Taxonomy" id="192259"/>
    <lineage>
        <taxon>Eukaryota</taxon>
        <taxon>Viridiplantae</taxon>
        <taxon>Streptophyta</taxon>
        <taxon>Embryophyta</taxon>
        <taxon>Tracheophyta</taxon>
        <taxon>Spermatophyta</taxon>
        <taxon>Magnoliopsida</taxon>
        <taxon>eudicotyledons</taxon>
        <taxon>Gunneridae</taxon>
        <taxon>Pentapetalae</taxon>
        <taxon>asterids</taxon>
        <taxon>lamiids</taxon>
        <taxon>Lamiales</taxon>
        <taxon>Lentibulariaceae</taxon>
        <taxon>Genlisea</taxon>
    </lineage>
</organism>
<gene>
    <name evidence="9" type="ORF">M569_11213</name>
</gene>
<evidence type="ECO:0000256" key="7">
    <source>
        <dbReference type="SAM" id="MobiDB-lite"/>
    </source>
</evidence>
<keyword evidence="10" id="KW-1185">Reference proteome</keyword>
<proteinExistence type="predicted"/>
<dbReference type="OrthoDB" id="619536at2759"/>
<accession>S8DUI8</accession>
<keyword evidence="4" id="KW-0808">Transferase</keyword>
<comment type="pathway">
    <text evidence="1">Glycerolipid metabolism; triacylglycerol biosynthesis.</text>
</comment>
<keyword evidence="5" id="KW-0012">Acyltransferase</keyword>
<dbReference type="PANTHER" id="PTHR31650:SF51">
    <property type="entry name" value="O-ACYLTRANSFERASE WSD1-LIKE ISOFORM X1"/>
    <property type="match status" value="1"/>
</dbReference>
<dbReference type="GO" id="GO:0019432">
    <property type="term" value="P:triglyceride biosynthetic process"/>
    <property type="evidence" value="ECO:0007669"/>
    <property type="project" value="UniProtKB-UniPathway"/>
</dbReference>
<evidence type="ECO:0000256" key="1">
    <source>
        <dbReference type="ARBA" id="ARBA00004771"/>
    </source>
</evidence>
<evidence type="ECO:0000259" key="8">
    <source>
        <dbReference type="Pfam" id="PF03007"/>
    </source>
</evidence>
<dbReference type="UniPathway" id="UPA00282"/>
<sequence length="198" mass="22415">MEFPAAGEEEEEEEAVSPSGEYLKSSKLDLTILGVLEFQNPIDDSPTLLLIDRVFLPINPRFSSIMVADETGAKKWKRVRVNLQDHVKVPVFPADMRAEYYDGCFREYLTSIAAEPLPQDRPLWEIHVVKYPTKVAAGNLVFKIHHSLGDGYSLMGALLSCLQRLDDPLMPLTFPSRKSTAVTHDGARRIHLLRRARR</sequence>
<dbReference type="PANTHER" id="PTHR31650">
    <property type="entry name" value="O-ACYLTRANSFERASE (WSD1-LIKE) FAMILY PROTEIN"/>
    <property type="match status" value="1"/>
</dbReference>
<feature type="region of interest" description="Disordered" evidence="7">
    <location>
        <begin position="1"/>
        <end position="20"/>
    </location>
</feature>
<dbReference type="InterPro" id="IPR045034">
    <property type="entry name" value="O-acyltransferase_WSD1-like"/>
</dbReference>
<protein>
    <recommendedName>
        <fullName evidence="3">diacylglycerol O-acyltransferase</fullName>
        <ecNumber evidence="3">2.3.1.20</ecNumber>
    </recommendedName>
</protein>
<evidence type="ECO:0000313" key="9">
    <source>
        <dbReference type="EMBL" id="EPS63572.1"/>
    </source>
</evidence>
<dbReference type="AlphaFoldDB" id="S8DUI8"/>
<dbReference type="EMBL" id="AUSU01005395">
    <property type="protein sequence ID" value="EPS63572.1"/>
    <property type="molecule type" value="Genomic_DNA"/>
</dbReference>
<name>S8DUI8_9LAMI</name>
<dbReference type="EC" id="2.3.1.20" evidence="3"/>
<dbReference type="InterPro" id="IPR004255">
    <property type="entry name" value="O-acyltransferase_WSD1_N"/>
</dbReference>